<dbReference type="OrthoDB" id="6612291at2759"/>
<keyword evidence="7" id="KW-1185">Reference proteome</keyword>
<feature type="transmembrane region" description="Helical" evidence="5">
    <location>
        <begin position="464"/>
        <end position="486"/>
    </location>
</feature>
<keyword evidence="3 5" id="KW-1133">Transmembrane helix</keyword>
<evidence type="ECO:0000256" key="2">
    <source>
        <dbReference type="ARBA" id="ARBA00022692"/>
    </source>
</evidence>
<feature type="transmembrane region" description="Helical" evidence="5">
    <location>
        <begin position="68"/>
        <end position="85"/>
    </location>
</feature>
<evidence type="ECO:0000256" key="5">
    <source>
        <dbReference type="SAM" id="Phobius"/>
    </source>
</evidence>
<keyword evidence="4 5" id="KW-0472">Membrane</keyword>
<gene>
    <name evidence="6" type="primary">Dyak\GE24387</name>
    <name evidence="6" type="synonym">dyak_GLEANR_8089</name>
    <name evidence="6" type="synonym">GE24387</name>
    <name evidence="6" type="ORF">Dyak_GE24387</name>
</gene>
<feature type="transmembrane region" description="Helical" evidence="5">
    <location>
        <begin position="399"/>
        <end position="423"/>
    </location>
</feature>
<evidence type="ECO:0000256" key="1">
    <source>
        <dbReference type="ARBA" id="ARBA00004370"/>
    </source>
</evidence>
<keyword evidence="2 5" id="KW-0812">Transmembrane</keyword>
<feature type="transmembrane region" description="Helical" evidence="5">
    <location>
        <begin position="158"/>
        <end position="177"/>
    </location>
</feature>
<feature type="transmembrane region" description="Helical" evidence="5">
    <location>
        <begin position="198"/>
        <end position="218"/>
    </location>
</feature>
<evidence type="ECO:0000256" key="4">
    <source>
        <dbReference type="ARBA" id="ARBA00023136"/>
    </source>
</evidence>
<dbReference type="Gene3D" id="1.20.1250.20">
    <property type="entry name" value="MFS general substrate transporter like domains"/>
    <property type="match status" value="1"/>
</dbReference>
<evidence type="ECO:0000256" key="3">
    <source>
        <dbReference type="ARBA" id="ARBA00022989"/>
    </source>
</evidence>
<dbReference type="EMBL" id="CM000160">
    <property type="protein sequence ID" value="KRK03663.1"/>
    <property type="molecule type" value="Genomic_DNA"/>
</dbReference>
<evidence type="ECO:0000313" key="7">
    <source>
        <dbReference type="Proteomes" id="UP000002282"/>
    </source>
</evidence>
<dbReference type="InterPro" id="IPR005828">
    <property type="entry name" value="MFS_sugar_transport-like"/>
</dbReference>
<organism evidence="6 7">
    <name type="scientific">Drosophila yakuba</name>
    <name type="common">Fruit fly</name>
    <dbReference type="NCBI Taxonomy" id="7245"/>
    <lineage>
        <taxon>Eukaryota</taxon>
        <taxon>Metazoa</taxon>
        <taxon>Ecdysozoa</taxon>
        <taxon>Arthropoda</taxon>
        <taxon>Hexapoda</taxon>
        <taxon>Insecta</taxon>
        <taxon>Pterygota</taxon>
        <taxon>Neoptera</taxon>
        <taxon>Endopterygota</taxon>
        <taxon>Diptera</taxon>
        <taxon>Brachycera</taxon>
        <taxon>Muscomorpha</taxon>
        <taxon>Ephydroidea</taxon>
        <taxon>Drosophilidae</taxon>
        <taxon>Drosophila</taxon>
        <taxon>Sophophora</taxon>
    </lineage>
</organism>
<feature type="transmembrane region" description="Helical" evidence="5">
    <location>
        <begin position="435"/>
        <end position="458"/>
    </location>
</feature>
<sequence>MSGIQTTTAGPVPDPPQETIIFATAPPPEPRKPAITTNNRGYFTRINKQNHASYAGEEMGLHSRKSHVFTDTLLPVFFLLIYGGMDMAASLGWSQPYSVLLFTEYSYCWFVGVIIGAVAATASMTFLPKLVYYVFGGLMQLTGSIIFTAAPGDYSACLAARYLAGLGIGFITVPFLIHNAEVASCNLRGVNGGMEQSGLALGIFFQVIFTTEWTSIISSNPNEIHGILGIVFSLCGLAMTALVIESPIFYLRRNMQNRALQSQEKLLSHNPGAVSATLEEARKYVAESDNRTLGEELVASVMPFLKMLLFRCFVAFSFSLPLTMSIISSTAVAEKGSSLWPIYLFGVLRGIGVMVAFLFLDTLGRKVVSMVGLLVMAGLMLGLAGLYADVVNLISFNEMTSACNIGMALQAFAGLFVCSSSAYMGEAFPMRVKSFMVGVIVIIEQIVHIVVIACVSSAPSKDFMFQYFLAVGIIMLVGMIFLSVSMPETKKMTLRKAGHRFQKWYDLQMY</sequence>
<protein>
    <submittedName>
        <fullName evidence="6">Uncharacterized protein, isoform B</fullName>
    </submittedName>
</protein>
<feature type="transmembrane region" description="Helical" evidence="5">
    <location>
        <begin position="97"/>
        <end position="118"/>
    </location>
</feature>
<dbReference type="PANTHER" id="PTHR23529:SF2">
    <property type="entry name" value="GH19118P-RELATED"/>
    <property type="match status" value="1"/>
</dbReference>
<name>A0A0R1E3P4_DROYA</name>
<feature type="transmembrane region" description="Helical" evidence="5">
    <location>
        <begin position="224"/>
        <end position="251"/>
    </location>
</feature>
<feature type="transmembrane region" description="Helical" evidence="5">
    <location>
        <begin position="340"/>
        <end position="360"/>
    </location>
</feature>
<feature type="transmembrane region" description="Helical" evidence="5">
    <location>
        <begin position="130"/>
        <end position="152"/>
    </location>
</feature>
<feature type="transmembrane region" description="Helical" evidence="5">
    <location>
        <begin position="308"/>
        <end position="328"/>
    </location>
</feature>
<dbReference type="InterPro" id="IPR036259">
    <property type="entry name" value="MFS_trans_sf"/>
</dbReference>
<evidence type="ECO:0000313" key="6">
    <source>
        <dbReference type="EMBL" id="KRK03663.1"/>
    </source>
</evidence>
<reference evidence="6 7" key="1">
    <citation type="journal article" date="2007" name="Nature">
        <title>Evolution of genes and genomes on the Drosophila phylogeny.</title>
        <authorList>
            <consortium name="Drosophila 12 Genomes Consortium"/>
            <person name="Clark A.G."/>
            <person name="Eisen M.B."/>
            <person name="Smith D.R."/>
            <person name="Bergman C.M."/>
            <person name="Oliver B."/>
            <person name="Markow T.A."/>
            <person name="Kaufman T.C."/>
            <person name="Kellis M."/>
            <person name="Gelbart W."/>
            <person name="Iyer V.N."/>
            <person name="Pollard D.A."/>
            <person name="Sackton T.B."/>
            <person name="Larracuente A.M."/>
            <person name="Singh N.D."/>
            <person name="Abad J.P."/>
            <person name="Abt D.N."/>
            <person name="Adryan B."/>
            <person name="Aguade M."/>
            <person name="Akashi H."/>
            <person name="Anderson W.W."/>
            <person name="Aquadro C.F."/>
            <person name="Ardell D.H."/>
            <person name="Arguello R."/>
            <person name="Artieri C.G."/>
            <person name="Barbash D.A."/>
            <person name="Barker D."/>
            <person name="Barsanti P."/>
            <person name="Batterham P."/>
            <person name="Batzoglou S."/>
            <person name="Begun D."/>
            <person name="Bhutkar A."/>
            <person name="Blanco E."/>
            <person name="Bosak S.A."/>
            <person name="Bradley R.K."/>
            <person name="Brand A.D."/>
            <person name="Brent M.R."/>
            <person name="Brooks A.N."/>
            <person name="Brown R.H."/>
            <person name="Butlin R.K."/>
            <person name="Caggese C."/>
            <person name="Calvi B.R."/>
            <person name="Bernardo de Carvalho A."/>
            <person name="Caspi A."/>
            <person name="Castrezana S."/>
            <person name="Celniker S.E."/>
            <person name="Chang J.L."/>
            <person name="Chapple C."/>
            <person name="Chatterji S."/>
            <person name="Chinwalla A."/>
            <person name="Civetta A."/>
            <person name="Clifton S.W."/>
            <person name="Comeron J.M."/>
            <person name="Costello J.C."/>
            <person name="Coyne J.A."/>
            <person name="Daub J."/>
            <person name="David R.G."/>
            <person name="Delcher A.L."/>
            <person name="Delehaunty K."/>
            <person name="Do C.B."/>
            <person name="Ebling H."/>
            <person name="Edwards K."/>
            <person name="Eickbush T."/>
            <person name="Evans J.D."/>
            <person name="Filipski A."/>
            <person name="Findeiss S."/>
            <person name="Freyhult E."/>
            <person name="Fulton L."/>
            <person name="Fulton R."/>
            <person name="Garcia A.C."/>
            <person name="Gardiner A."/>
            <person name="Garfield D.A."/>
            <person name="Garvin B.E."/>
            <person name="Gibson G."/>
            <person name="Gilbert D."/>
            <person name="Gnerre S."/>
            <person name="Godfrey J."/>
            <person name="Good R."/>
            <person name="Gotea V."/>
            <person name="Gravely B."/>
            <person name="Greenberg A.J."/>
            <person name="Griffiths-Jones S."/>
            <person name="Gross S."/>
            <person name="Guigo R."/>
            <person name="Gustafson E.A."/>
            <person name="Haerty W."/>
            <person name="Hahn M.W."/>
            <person name="Halligan D.L."/>
            <person name="Halpern A.L."/>
            <person name="Halter G.M."/>
            <person name="Han M.V."/>
            <person name="Heger A."/>
            <person name="Hillier L."/>
            <person name="Hinrichs A.S."/>
            <person name="Holmes I."/>
            <person name="Hoskins R.A."/>
            <person name="Hubisz M.J."/>
            <person name="Hultmark D."/>
            <person name="Huntley M.A."/>
            <person name="Jaffe D.B."/>
            <person name="Jagadeeshan S."/>
            <person name="Jeck W.R."/>
            <person name="Johnson J."/>
            <person name="Jones C.D."/>
            <person name="Jordan W.C."/>
            <person name="Karpen G.H."/>
            <person name="Kataoka E."/>
            <person name="Keightley P.D."/>
            <person name="Kheradpour P."/>
            <person name="Kirkness E.F."/>
            <person name="Koerich L.B."/>
            <person name="Kristiansen K."/>
            <person name="Kudrna D."/>
            <person name="Kulathinal R.J."/>
            <person name="Kumar S."/>
            <person name="Kwok R."/>
            <person name="Lander E."/>
            <person name="Langley C.H."/>
            <person name="Lapoint R."/>
            <person name="Lazzaro B.P."/>
            <person name="Lee S.J."/>
            <person name="Levesque L."/>
            <person name="Li R."/>
            <person name="Lin C.F."/>
            <person name="Lin M.F."/>
            <person name="Lindblad-Toh K."/>
            <person name="Llopart A."/>
            <person name="Long M."/>
            <person name="Low L."/>
            <person name="Lozovsky E."/>
            <person name="Lu J."/>
            <person name="Luo M."/>
            <person name="Machado C.A."/>
            <person name="Makalowski W."/>
            <person name="Marzo M."/>
            <person name="Matsuda M."/>
            <person name="Matzkin L."/>
            <person name="McAllister B."/>
            <person name="McBride C.S."/>
            <person name="McKernan B."/>
            <person name="McKernan K."/>
            <person name="Mendez-Lago M."/>
            <person name="Minx P."/>
            <person name="Mollenhauer M.U."/>
            <person name="Montooth K."/>
            <person name="Mount S.M."/>
            <person name="Mu X."/>
            <person name="Myers E."/>
            <person name="Negre B."/>
            <person name="Newfeld S."/>
            <person name="Nielsen R."/>
            <person name="Noor M.A."/>
            <person name="O'Grady P."/>
            <person name="Pachter L."/>
            <person name="Papaceit M."/>
            <person name="Parisi M.J."/>
            <person name="Parisi M."/>
            <person name="Parts L."/>
            <person name="Pedersen J.S."/>
            <person name="Pesole G."/>
            <person name="Phillippy A.M."/>
            <person name="Ponting C.P."/>
            <person name="Pop M."/>
            <person name="Porcelli D."/>
            <person name="Powell J.R."/>
            <person name="Prohaska S."/>
            <person name="Pruitt K."/>
            <person name="Puig M."/>
            <person name="Quesneville H."/>
            <person name="Ram K.R."/>
            <person name="Rand D."/>
            <person name="Rasmussen M.D."/>
            <person name="Reed L.K."/>
            <person name="Reenan R."/>
            <person name="Reily A."/>
            <person name="Remington K.A."/>
            <person name="Rieger T.T."/>
            <person name="Ritchie M.G."/>
            <person name="Robin C."/>
            <person name="Rogers Y.H."/>
            <person name="Rohde C."/>
            <person name="Rozas J."/>
            <person name="Rubenfield M.J."/>
            <person name="Ruiz A."/>
            <person name="Russo S."/>
            <person name="Salzberg S.L."/>
            <person name="Sanchez-Gracia A."/>
            <person name="Saranga D.J."/>
            <person name="Sato H."/>
            <person name="Schaeffer S.W."/>
            <person name="Schatz M.C."/>
            <person name="Schlenke T."/>
            <person name="Schwartz R."/>
            <person name="Segarra C."/>
            <person name="Singh R.S."/>
            <person name="Sirot L."/>
            <person name="Sirota M."/>
            <person name="Sisneros N.B."/>
            <person name="Smith C.D."/>
            <person name="Smith T.F."/>
            <person name="Spieth J."/>
            <person name="Stage D.E."/>
            <person name="Stark A."/>
            <person name="Stephan W."/>
            <person name="Strausberg R.L."/>
            <person name="Strempel S."/>
            <person name="Sturgill D."/>
            <person name="Sutton G."/>
            <person name="Sutton G.G."/>
            <person name="Tao W."/>
            <person name="Teichmann S."/>
            <person name="Tobari Y.N."/>
            <person name="Tomimura Y."/>
            <person name="Tsolas J.M."/>
            <person name="Valente V.L."/>
            <person name="Venter E."/>
            <person name="Venter J.C."/>
            <person name="Vicario S."/>
            <person name="Vieira F.G."/>
            <person name="Vilella A.J."/>
            <person name="Villasante A."/>
            <person name="Walenz B."/>
            <person name="Wang J."/>
            <person name="Wasserman M."/>
            <person name="Watts T."/>
            <person name="Wilson D."/>
            <person name="Wilson R.K."/>
            <person name="Wing R.A."/>
            <person name="Wolfner M.F."/>
            <person name="Wong A."/>
            <person name="Wong G.K."/>
            <person name="Wu C.I."/>
            <person name="Wu G."/>
            <person name="Yamamoto D."/>
            <person name="Yang H.P."/>
            <person name="Yang S.P."/>
            <person name="Yorke J.A."/>
            <person name="Yoshida K."/>
            <person name="Zdobnov E."/>
            <person name="Zhang P."/>
            <person name="Zhang Y."/>
            <person name="Zimin A.V."/>
            <person name="Baldwin J."/>
            <person name="Abdouelleil A."/>
            <person name="Abdulkadir J."/>
            <person name="Abebe A."/>
            <person name="Abera B."/>
            <person name="Abreu J."/>
            <person name="Acer S.C."/>
            <person name="Aftuck L."/>
            <person name="Alexander A."/>
            <person name="An P."/>
            <person name="Anderson E."/>
            <person name="Anderson S."/>
            <person name="Arachi H."/>
            <person name="Azer M."/>
            <person name="Bachantsang P."/>
            <person name="Barry A."/>
            <person name="Bayul T."/>
            <person name="Berlin A."/>
            <person name="Bessette D."/>
            <person name="Bloom T."/>
            <person name="Blye J."/>
            <person name="Boguslavskiy L."/>
            <person name="Bonnet C."/>
            <person name="Boukhgalter B."/>
            <person name="Bourzgui I."/>
            <person name="Brown A."/>
            <person name="Cahill P."/>
            <person name="Channer S."/>
            <person name="Cheshatsang Y."/>
            <person name="Chuda L."/>
            <person name="Citroen M."/>
            <person name="Collymore A."/>
            <person name="Cooke P."/>
            <person name="Costello M."/>
            <person name="D'Aco K."/>
            <person name="Daza R."/>
            <person name="De Haan G."/>
            <person name="DeGray S."/>
            <person name="DeMaso C."/>
            <person name="Dhargay N."/>
            <person name="Dooley K."/>
            <person name="Dooley E."/>
            <person name="Doricent M."/>
            <person name="Dorje P."/>
            <person name="Dorjee K."/>
            <person name="Dupes A."/>
            <person name="Elong R."/>
            <person name="Falk J."/>
            <person name="Farina A."/>
            <person name="Faro S."/>
            <person name="Ferguson D."/>
            <person name="Fisher S."/>
            <person name="Foley C.D."/>
            <person name="Franke A."/>
            <person name="Friedrich D."/>
            <person name="Gadbois L."/>
            <person name="Gearin G."/>
            <person name="Gearin C.R."/>
            <person name="Giannoukos G."/>
            <person name="Goode T."/>
            <person name="Graham J."/>
            <person name="Grandbois E."/>
            <person name="Grewal S."/>
            <person name="Gyaltsen K."/>
            <person name="Hafez N."/>
            <person name="Hagos B."/>
            <person name="Hall J."/>
            <person name="Henson C."/>
            <person name="Hollinger A."/>
            <person name="Honan T."/>
            <person name="Huard M.D."/>
            <person name="Hughes L."/>
            <person name="Hurhula B."/>
            <person name="Husby M.E."/>
            <person name="Kamat A."/>
            <person name="Kanga B."/>
            <person name="Kashin S."/>
            <person name="Khazanovich D."/>
            <person name="Kisner P."/>
            <person name="Lance K."/>
            <person name="Lara M."/>
            <person name="Lee W."/>
            <person name="Lennon N."/>
            <person name="Letendre F."/>
            <person name="LeVine R."/>
            <person name="Lipovsky A."/>
            <person name="Liu X."/>
            <person name="Liu J."/>
            <person name="Liu S."/>
            <person name="Lokyitsang T."/>
            <person name="Lokyitsang Y."/>
            <person name="Lubonja R."/>
            <person name="Lui A."/>
            <person name="MacDonald P."/>
            <person name="Magnisalis V."/>
            <person name="Maru K."/>
            <person name="Matthews C."/>
            <person name="McCusker W."/>
            <person name="McDonough S."/>
            <person name="Mehta T."/>
            <person name="Meldrim J."/>
            <person name="Meneus L."/>
            <person name="Mihai O."/>
            <person name="Mihalev A."/>
            <person name="Mihova T."/>
            <person name="Mittelman R."/>
            <person name="Mlenga V."/>
            <person name="Montmayeur A."/>
            <person name="Mulrain L."/>
            <person name="Navidi A."/>
            <person name="Naylor J."/>
            <person name="Negash T."/>
            <person name="Nguyen T."/>
            <person name="Nguyen N."/>
            <person name="Nicol R."/>
            <person name="Norbu C."/>
            <person name="Norbu N."/>
            <person name="Novod N."/>
            <person name="O'Neill B."/>
            <person name="Osman S."/>
            <person name="Markiewicz E."/>
            <person name="Oyono O.L."/>
            <person name="Patti C."/>
            <person name="Phunkhang P."/>
            <person name="Pierre F."/>
            <person name="Priest M."/>
            <person name="Raghuraman S."/>
            <person name="Rege F."/>
            <person name="Reyes R."/>
            <person name="Rise C."/>
            <person name="Rogov P."/>
            <person name="Ross K."/>
            <person name="Ryan E."/>
            <person name="Settipalli S."/>
            <person name="Shea T."/>
            <person name="Sherpa N."/>
            <person name="Shi L."/>
            <person name="Shih D."/>
            <person name="Sparrow T."/>
            <person name="Spaulding J."/>
            <person name="Stalker J."/>
            <person name="Stange-Thomann N."/>
            <person name="Stavropoulos S."/>
            <person name="Stone C."/>
            <person name="Strader C."/>
            <person name="Tesfaye S."/>
            <person name="Thomson T."/>
            <person name="Thoulutsang Y."/>
            <person name="Thoulutsang D."/>
            <person name="Topham K."/>
            <person name="Topping I."/>
            <person name="Tsamla T."/>
            <person name="Vassiliev H."/>
            <person name="Vo A."/>
            <person name="Wangchuk T."/>
            <person name="Wangdi T."/>
            <person name="Weiand M."/>
            <person name="Wilkinson J."/>
            <person name="Wilson A."/>
            <person name="Yadav S."/>
            <person name="Young G."/>
            <person name="Yu Q."/>
            <person name="Zembek L."/>
            <person name="Zhong D."/>
            <person name="Zimmer A."/>
            <person name="Zwirko Z."/>
            <person name="Jaffe D.B."/>
            <person name="Alvarez P."/>
            <person name="Brockman W."/>
            <person name="Butler J."/>
            <person name="Chin C."/>
            <person name="Gnerre S."/>
            <person name="Grabherr M."/>
            <person name="Kleber M."/>
            <person name="Mauceli E."/>
            <person name="MacCallum I."/>
        </authorList>
    </citation>
    <scope>NUCLEOTIDE SEQUENCE [LARGE SCALE GENOMIC DNA]</scope>
    <source>
        <strain evidence="7">Tai18E2 / Tucson 14021-0261.01</strain>
    </source>
</reference>
<dbReference type="Pfam" id="PF00083">
    <property type="entry name" value="Sugar_tr"/>
    <property type="match status" value="1"/>
</dbReference>
<proteinExistence type="predicted"/>
<dbReference type="AlphaFoldDB" id="A0A0R1E3P4"/>
<reference evidence="6 7" key="2">
    <citation type="journal article" date="2007" name="PLoS Biol.">
        <title>Principles of genome evolution in the Drosophila melanogaster species group.</title>
        <authorList>
            <person name="Ranz J.M."/>
            <person name="Maurin D."/>
            <person name="Chan Y.S."/>
            <person name="von Grotthuss M."/>
            <person name="Hillier L.W."/>
            <person name="Roote J."/>
            <person name="Ashburner M."/>
            <person name="Bergman C.M."/>
        </authorList>
    </citation>
    <scope>NUCLEOTIDE SEQUENCE [LARGE SCALE GENOMIC DNA]</scope>
    <source>
        <strain evidence="7">Tai18E2 / Tucson 14021-0261.01</strain>
    </source>
</reference>
<accession>A0A0R1E3P4</accession>
<dbReference type="GO" id="GO:0022857">
    <property type="term" value="F:transmembrane transporter activity"/>
    <property type="evidence" value="ECO:0007669"/>
    <property type="project" value="InterPro"/>
</dbReference>
<dbReference type="SUPFAM" id="SSF103473">
    <property type="entry name" value="MFS general substrate transporter"/>
    <property type="match status" value="1"/>
</dbReference>
<dbReference type="PANTHER" id="PTHR23529">
    <property type="entry name" value="GH19118P-RELATED"/>
    <property type="match status" value="1"/>
</dbReference>
<feature type="transmembrane region" description="Helical" evidence="5">
    <location>
        <begin position="367"/>
        <end position="387"/>
    </location>
</feature>
<dbReference type="Proteomes" id="UP000002282">
    <property type="component" value="Chromosome 3R"/>
</dbReference>
<dbReference type="GO" id="GO:0016020">
    <property type="term" value="C:membrane"/>
    <property type="evidence" value="ECO:0007669"/>
    <property type="project" value="UniProtKB-SubCell"/>
</dbReference>
<comment type="subcellular location">
    <subcellularLocation>
        <location evidence="1">Membrane</location>
    </subcellularLocation>
</comment>